<name>A0A0Q3M6J9_AMAAE</name>
<proteinExistence type="predicted"/>
<evidence type="ECO:0000313" key="2">
    <source>
        <dbReference type="Proteomes" id="UP000051836"/>
    </source>
</evidence>
<dbReference type="Proteomes" id="UP000051836">
    <property type="component" value="Unassembled WGS sequence"/>
</dbReference>
<dbReference type="AlphaFoldDB" id="A0A0Q3M6J9"/>
<keyword evidence="2" id="KW-1185">Reference proteome</keyword>
<comment type="caution">
    <text evidence="1">The sequence shown here is derived from an EMBL/GenBank/DDBJ whole genome shotgun (WGS) entry which is preliminary data.</text>
</comment>
<dbReference type="EMBL" id="LMAW01002695">
    <property type="protein sequence ID" value="KQK77984.1"/>
    <property type="molecule type" value="Genomic_DNA"/>
</dbReference>
<sequence length="99" mass="11076">MAAEMQRSSCSADYKSSVLVRKSFNGLKSDGKGLQNIFPFKIPFFHNPDLQLQTGTSPLESKYTFLIHQLGLMTGGTKHAECELHFLICNDLCIKRVPV</sequence>
<reference evidence="1 2" key="1">
    <citation type="submission" date="2015-10" db="EMBL/GenBank/DDBJ databases">
        <authorList>
            <person name="Gilbert D.G."/>
        </authorList>
    </citation>
    <scope>NUCLEOTIDE SEQUENCE [LARGE SCALE GENOMIC DNA]</scope>
    <source>
        <strain evidence="1">FVVF132</strain>
    </source>
</reference>
<protein>
    <submittedName>
        <fullName evidence="1">Uncharacterized protein</fullName>
    </submittedName>
</protein>
<accession>A0A0Q3M6J9</accession>
<organism evidence="1 2">
    <name type="scientific">Amazona aestiva</name>
    <name type="common">Blue-fronted Amazon parrot</name>
    <dbReference type="NCBI Taxonomy" id="12930"/>
    <lineage>
        <taxon>Eukaryota</taxon>
        <taxon>Metazoa</taxon>
        <taxon>Chordata</taxon>
        <taxon>Craniata</taxon>
        <taxon>Vertebrata</taxon>
        <taxon>Euteleostomi</taxon>
        <taxon>Archelosauria</taxon>
        <taxon>Archosauria</taxon>
        <taxon>Dinosauria</taxon>
        <taxon>Saurischia</taxon>
        <taxon>Theropoda</taxon>
        <taxon>Coelurosauria</taxon>
        <taxon>Aves</taxon>
        <taxon>Neognathae</taxon>
        <taxon>Neoaves</taxon>
        <taxon>Telluraves</taxon>
        <taxon>Australaves</taxon>
        <taxon>Psittaciformes</taxon>
        <taxon>Psittacidae</taxon>
        <taxon>Amazona</taxon>
    </lineage>
</organism>
<evidence type="ECO:0000313" key="1">
    <source>
        <dbReference type="EMBL" id="KQK77984.1"/>
    </source>
</evidence>
<gene>
    <name evidence="1" type="ORF">AAES_119458</name>
</gene>